<evidence type="ECO:0000256" key="4">
    <source>
        <dbReference type="ARBA" id="ARBA00023004"/>
    </source>
</evidence>
<evidence type="ECO:0000256" key="3">
    <source>
        <dbReference type="ARBA" id="ARBA00022723"/>
    </source>
</evidence>
<evidence type="ECO:0000313" key="9">
    <source>
        <dbReference type="RefSeq" id="XP_035866357.1"/>
    </source>
</evidence>
<dbReference type="InterPro" id="IPR009040">
    <property type="entry name" value="Ferritin-like_diiron"/>
</dbReference>
<organism evidence="8 9">
    <name type="scientific">Phyllostomus discolor</name>
    <name type="common">pale spear-nosed bat</name>
    <dbReference type="NCBI Taxonomy" id="89673"/>
    <lineage>
        <taxon>Eukaryota</taxon>
        <taxon>Metazoa</taxon>
        <taxon>Chordata</taxon>
        <taxon>Craniata</taxon>
        <taxon>Vertebrata</taxon>
        <taxon>Euteleostomi</taxon>
        <taxon>Mammalia</taxon>
        <taxon>Eutheria</taxon>
        <taxon>Laurasiatheria</taxon>
        <taxon>Chiroptera</taxon>
        <taxon>Yangochiroptera</taxon>
        <taxon>Phyllostomidae</taxon>
        <taxon>Phyllostominae</taxon>
        <taxon>Phyllostomus</taxon>
    </lineage>
</organism>
<keyword evidence="8" id="KW-1185">Reference proteome</keyword>
<dbReference type="GO" id="GO:0006826">
    <property type="term" value="P:iron ion transport"/>
    <property type="evidence" value="ECO:0007669"/>
    <property type="project" value="InterPro"/>
</dbReference>
<name>A0A7E6CHR3_9CHIR</name>
<dbReference type="InterPro" id="IPR009078">
    <property type="entry name" value="Ferritin-like_SF"/>
</dbReference>
<evidence type="ECO:0000256" key="2">
    <source>
        <dbReference type="ARBA" id="ARBA00022434"/>
    </source>
</evidence>
<protein>
    <recommendedName>
        <fullName evidence="6">Ferritin</fullName>
    </recommendedName>
</protein>
<dbReference type="GO" id="GO:0006879">
    <property type="term" value="P:intracellular iron ion homeostasis"/>
    <property type="evidence" value="ECO:0007669"/>
    <property type="project" value="UniProtKB-KW"/>
</dbReference>
<dbReference type="PANTHER" id="PTHR11431">
    <property type="entry name" value="FERRITIN"/>
    <property type="match status" value="1"/>
</dbReference>
<dbReference type="InterPro" id="IPR001519">
    <property type="entry name" value="Ferritin"/>
</dbReference>
<evidence type="ECO:0000256" key="1">
    <source>
        <dbReference type="ARBA" id="ARBA00007513"/>
    </source>
</evidence>
<feature type="binding site" evidence="5">
    <location>
        <position position="45"/>
    </location>
    <ligand>
        <name>Fe cation</name>
        <dbReference type="ChEBI" id="CHEBI:24875"/>
        <label>1</label>
    </ligand>
</feature>
<comment type="similarity">
    <text evidence="1 6">Belongs to the ferritin family.</text>
</comment>
<dbReference type="Pfam" id="PF00210">
    <property type="entry name" value="Ferritin"/>
    <property type="match status" value="1"/>
</dbReference>
<dbReference type="PROSITE" id="PS50905">
    <property type="entry name" value="FERRITIN_LIKE"/>
    <property type="match status" value="1"/>
</dbReference>
<keyword evidence="4 5" id="KW-0408">Iron</keyword>
<sequence>MCTDLTERANYMKTFVLRANAHHRLSSADTDSEREAALSKHINPELPAFYLYLSTAFCFDRQEVPLKHFAAFLLRQWREEWEQAQVLTRLQSQRGERVRLGGIPRPDRCGWESARRALKSALHMEKMVSQGLPNLFPLATIKNDAHLYDFLEHHHLRQDAKVMRNLAASIIINPSKPGAAESSLGELPL</sequence>
<dbReference type="PANTHER" id="PTHR11431:SF97">
    <property type="entry name" value="FERRITIN HEAVY POLYPEPTIDE-LIKE 17-RELATED"/>
    <property type="match status" value="1"/>
</dbReference>
<dbReference type="Gene3D" id="1.20.1260.10">
    <property type="match status" value="1"/>
</dbReference>
<dbReference type="InterPro" id="IPR012347">
    <property type="entry name" value="Ferritin-like"/>
</dbReference>
<reference evidence="9" key="1">
    <citation type="submission" date="2025-08" db="UniProtKB">
        <authorList>
            <consortium name="RefSeq"/>
        </authorList>
    </citation>
    <scope>IDENTIFICATION</scope>
    <source>
        <tissue evidence="9">Muscle</tissue>
    </source>
</reference>
<dbReference type="GO" id="GO:0008199">
    <property type="term" value="F:ferric iron binding"/>
    <property type="evidence" value="ECO:0007669"/>
    <property type="project" value="InterPro"/>
</dbReference>
<feature type="binding site" evidence="5">
    <location>
        <position position="80"/>
    </location>
    <ligand>
        <name>Fe cation</name>
        <dbReference type="ChEBI" id="CHEBI:24875"/>
        <label>1</label>
    </ligand>
</feature>
<dbReference type="GO" id="GO:0008198">
    <property type="term" value="F:ferrous iron binding"/>
    <property type="evidence" value="ECO:0007669"/>
    <property type="project" value="TreeGrafter"/>
</dbReference>
<dbReference type="CDD" id="cd01056">
    <property type="entry name" value="Euk_Ferritin"/>
    <property type="match status" value="1"/>
</dbReference>
<dbReference type="Proteomes" id="UP000504628">
    <property type="component" value="Chromosome 10"/>
</dbReference>
<dbReference type="SUPFAM" id="SSF47240">
    <property type="entry name" value="Ferritin-like"/>
    <property type="match status" value="1"/>
</dbReference>
<comment type="function">
    <text evidence="6">Stores iron in a soluble, non-toxic, readily available form. Important for iron homeostasis. Iron is taken up in the ferrous form and deposited as ferric hydroxides after oxidation.</text>
</comment>
<evidence type="ECO:0000256" key="5">
    <source>
        <dbReference type="PIRSR" id="PIRSR601519-1"/>
    </source>
</evidence>
<accession>A0A7E6CHR3</accession>
<evidence type="ECO:0000256" key="6">
    <source>
        <dbReference type="RuleBase" id="RU361145"/>
    </source>
</evidence>
<dbReference type="GeneID" id="114507970"/>
<proteinExistence type="inferred from homology"/>
<evidence type="ECO:0000259" key="7">
    <source>
        <dbReference type="PROSITE" id="PS50905"/>
    </source>
</evidence>
<dbReference type="OrthoDB" id="186462at2759"/>
<keyword evidence="3 5" id="KW-0479">Metal-binding</keyword>
<feature type="binding site" evidence="5">
    <location>
        <position position="125"/>
    </location>
    <ligand>
        <name>Fe cation</name>
        <dbReference type="ChEBI" id="CHEBI:24875"/>
        <label>1</label>
    </ligand>
</feature>
<dbReference type="InParanoid" id="A0A7E6CHR3"/>
<gene>
    <name evidence="9" type="primary">LOC114507970</name>
</gene>
<dbReference type="KEGG" id="pdic:114507970"/>
<keyword evidence="2 6" id="KW-0409">Iron storage</keyword>
<feature type="domain" description="Ferritin-like diiron" evidence="7">
    <location>
        <begin position="28"/>
        <end position="177"/>
    </location>
</feature>
<dbReference type="AlphaFoldDB" id="A0A7E6CHR3"/>
<dbReference type="RefSeq" id="XP_035866357.1">
    <property type="nucleotide sequence ID" value="XM_036010464.1"/>
</dbReference>
<dbReference type="InterPro" id="IPR008331">
    <property type="entry name" value="Ferritin_DPS_dom"/>
</dbReference>
<evidence type="ECO:0000313" key="8">
    <source>
        <dbReference type="Proteomes" id="UP000504628"/>
    </source>
</evidence>
<dbReference type="GO" id="GO:0005737">
    <property type="term" value="C:cytoplasm"/>
    <property type="evidence" value="ECO:0007669"/>
    <property type="project" value="TreeGrafter"/>
</dbReference>